<dbReference type="Proteomes" id="UP000298416">
    <property type="component" value="Unassembled WGS sequence"/>
</dbReference>
<gene>
    <name evidence="2" type="ORF">SASPL_137941</name>
</gene>
<sequence length="472" mass="52824">MAGEEDANLARFLQWATALGISDSPNSTGTSSSCLGLSMRISHFPEAGGRGLAATRALTKGELVLRVPKTALMTSDSLISSDRKLATALGKFNFLSPTQVLCVALLNEMNKGRSSWWYPYLKQLPRSYDLLASFTQFEIEALQIDDAVWTAEKAVHKGKMEWKEATPVLSELNIKPQLTTFNAWLWAYSTISSRTMHIPWDTAGALCPVGDFFNYAPPDEEPHQLDDSTEDLVVANPDKLTDGGYHEGLTSYCFYAKRNYERGDQVLLSYGTYTNMELLEHYGFILQDNPNDKAFISLESEMYSLCSWPKDSLYISQDGTPSFALLSTLRLWATPVSKRRTVKHIAYSGHLISVANEVAVMEWTMKKCQEVLSSCWTLMDEDMQLLHIIDNIHDYGGWLGSGDTGIISGSNGIHSYAIHISDMNESFQVYQLLRDLTDQDFSSQLWLNDNQSTPKCVASKGEAINEVRVMFL</sequence>
<dbReference type="CDD" id="cd10527">
    <property type="entry name" value="SET_LSMT"/>
    <property type="match status" value="1"/>
</dbReference>
<protein>
    <recommendedName>
        <fullName evidence="1">SET domain-containing protein</fullName>
    </recommendedName>
</protein>
<evidence type="ECO:0000313" key="3">
    <source>
        <dbReference type="Proteomes" id="UP000298416"/>
    </source>
</evidence>
<name>A0A8X8ZDN4_SALSN</name>
<dbReference type="PANTHER" id="PTHR13271">
    <property type="entry name" value="UNCHARACTERIZED PUTATIVE METHYLTRANSFERASE"/>
    <property type="match status" value="1"/>
</dbReference>
<feature type="domain" description="SET" evidence="1">
    <location>
        <begin position="35"/>
        <end position="271"/>
    </location>
</feature>
<dbReference type="FunFam" id="3.90.1410.10:FF:000012">
    <property type="entry name" value="Protein SET DOMAIN GROUP 40"/>
    <property type="match status" value="1"/>
</dbReference>
<evidence type="ECO:0000259" key="1">
    <source>
        <dbReference type="PROSITE" id="PS50280"/>
    </source>
</evidence>
<dbReference type="PROSITE" id="PS50280">
    <property type="entry name" value="SET"/>
    <property type="match status" value="1"/>
</dbReference>
<proteinExistence type="predicted"/>
<dbReference type="Pfam" id="PF00856">
    <property type="entry name" value="SET"/>
    <property type="match status" value="1"/>
</dbReference>
<dbReference type="InterPro" id="IPR046341">
    <property type="entry name" value="SET_dom_sf"/>
</dbReference>
<dbReference type="SUPFAM" id="SSF82199">
    <property type="entry name" value="SET domain"/>
    <property type="match status" value="1"/>
</dbReference>
<dbReference type="Gene3D" id="3.90.1410.10">
    <property type="entry name" value="set domain protein methyltransferase, domain 1"/>
    <property type="match status" value="1"/>
</dbReference>
<dbReference type="InterPro" id="IPR050600">
    <property type="entry name" value="SETD3_SETD6_MTase"/>
</dbReference>
<dbReference type="InterPro" id="IPR001214">
    <property type="entry name" value="SET_dom"/>
</dbReference>
<reference evidence="2" key="2">
    <citation type="submission" date="2020-08" db="EMBL/GenBank/DDBJ databases">
        <title>Plant Genome Project.</title>
        <authorList>
            <person name="Zhang R.-G."/>
        </authorList>
    </citation>
    <scope>NUCLEOTIDE SEQUENCE</scope>
    <source>
        <strain evidence="2">Huo1</strain>
        <tissue evidence="2">Leaf</tissue>
    </source>
</reference>
<dbReference type="PANTHER" id="PTHR13271:SF91">
    <property type="entry name" value="PROTEIN SET DOMAIN GROUP 40"/>
    <property type="match status" value="1"/>
</dbReference>
<comment type="caution">
    <text evidence="2">The sequence shown here is derived from an EMBL/GenBank/DDBJ whole genome shotgun (WGS) entry which is preliminary data.</text>
</comment>
<evidence type="ECO:0000313" key="2">
    <source>
        <dbReference type="EMBL" id="KAG6401096.1"/>
    </source>
</evidence>
<keyword evidence="3" id="KW-1185">Reference proteome</keyword>
<dbReference type="EMBL" id="PNBA02000014">
    <property type="protein sequence ID" value="KAG6401096.1"/>
    <property type="molecule type" value="Genomic_DNA"/>
</dbReference>
<dbReference type="GO" id="GO:0016279">
    <property type="term" value="F:protein-lysine N-methyltransferase activity"/>
    <property type="evidence" value="ECO:0007669"/>
    <property type="project" value="TreeGrafter"/>
</dbReference>
<accession>A0A8X8ZDN4</accession>
<organism evidence="2">
    <name type="scientific">Salvia splendens</name>
    <name type="common">Scarlet sage</name>
    <dbReference type="NCBI Taxonomy" id="180675"/>
    <lineage>
        <taxon>Eukaryota</taxon>
        <taxon>Viridiplantae</taxon>
        <taxon>Streptophyta</taxon>
        <taxon>Embryophyta</taxon>
        <taxon>Tracheophyta</taxon>
        <taxon>Spermatophyta</taxon>
        <taxon>Magnoliopsida</taxon>
        <taxon>eudicotyledons</taxon>
        <taxon>Gunneridae</taxon>
        <taxon>Pentapetalae</taxon>
        <taxon>asterids</taxon>
        <taxon>lamiids</taxon>
        <taxon>Lamiales</taxon>
        <taxon>Lamiaceae</taxon>
        <taxon>Nepetoideae</taxon>
        <taxon>Mentheae</taxon>
        <taxon>Salviinae</taxon>
        <taxon>Salvia</taxon>
        <taxon>Salvia subgen. Calosphace</taxon>
        <taxon>core Calosphace</taxon>
    </lineage>
</organism>
<reference evidence="2" key="1">
    <citation type="submission" date="2018-01" db="EMBL/GenBank/DDBJ databases">
        <authorList>
            <person name="Mao J.F."/>
        </authorList>
    </citation>
    <scope>NUCLEOTIDE SEQUENCE</scope>
    <source>
        <strain evidence="2">Huo1</strain>
        <tissue evidence="2">Leaf</tissue>
    </source>
</reference>
<dbReference type="AlphaFoldDB" id="A0A8X8ZDN4"/>